<sequence length="322" mass="36648">MLLLLAGLLYVGFSTGSVLHKRQPTTVTTTATQTLFSTVYTQTTATVEPQVAEDRASTIYTDWNRDFMITVFYGYNNGITEQRFQISGKMCPGWKGNSALEQELRKMGLRTTPLQNGTEPGEAKRWDYRIWGAADQNFDHTLLRPAILQTTGCTAQPLVSEPPQKVEEHHWKKYTDNYRIDVTYDGVHEQTIRMHGKVIHKEKYERSKGLRAALERRGVRIVESYTTEDFDEFTIKGFAKPNFHYEDLEQAVCEGGGCGWKPPSLGPPWPQYQEPSDPEGKKDYKIFKDAERAMIGSDGNRFTDFLLCTATLGFGCFWKAIL</sequence>
<comment type="caution">
    <text evidence="2">The sequence shown here is derived from an EMBL/GenBank/DDBJ whole genome shotgun (WGS) entry which is preliminary data.</text>
</comment>
<dbReference type="EMBL" id="SNSC02000033">
    <property type="protein sequence ID" value="TID12808.1"/>
    <property type="molecule type" value="Genomic_DNA"/>
</dbReference>
<feature type="signal peptide" evidence="1">
    <location>
        <begin position="1"/>
        <end position="16"/>
    </location>
</feature>
<evidence type="ECO:0000313" key="2">
    <source>
        <dbReference type="EMBL" id="TID12808.1"/>
    </source>
</evidence>
<proteinExistence type="predicted"/>
<protein>
    <submittedName>
        <fullName evidence="2">Uncharacterized protein</fullName>
    </submittedName>
</protein>
<keyword evidence="3" id="KW-1185">Reference proteome</keyword>
<dbReference type="Proteomes" id="UP000298493">
    <property type="component" value="Unassembled WGS sequence"/>
</dbReference>
<name>A0A4Z1NQV4_9PEZI</name>
<evidence type="ECO:0000256" key="1">
    <source>
        <dbReference type="SAM" id="SignalP"/>
    </source>
</evidence>
<accession>A0A4Z1NQV4</accession>
<reference evidence="2 3" key="1">
    <citation type="submission" date="2019-04" db="EMBL/GenBank/DDBJ databases">
        <title>High contiguity whole genome sequence and gene annotation resource for two Venturia nashicola isolates.</title>
        <authorList>
            <person name="Prokchorchik M."/>
            <person name="Won K."/>
            <person name="Lee Y."/>
            <person name="Choi E.D."/>
            <person name="Segonzac C."/>
            <person name="Sohn K.H."/>
        </authorList>
    </citation>
    <scope>NUCLEOTIDE SEQUENCE [LARGE SCALE GENOMIC DNA]</scope>
    <source>
        <strain evidence="2 3">PRI2</strain>
    </source>
</reference>
<organism evidence="2 3">
    <name type="scientific">Venturia nashicola</name>
    <dbReference type="NCBI Taxonomy" id="86259"/>
    <lineage>
        <taxon>Eukaryota</taxon>
        <taxon>Fungi</taxon>
        <taxon>Dikarya</taxon>
        <taxon>Ascomycota</taxon>
        <taxon>Pezizomycotina</taxon>
        <taxon>Dothideomycetes</taxon>
        <taxon>Pleosporomycetidae</taxon>
        <taxon>Venturiales</taxon>
        <taxon>Venturiaceae</taxon>
        <taxon>Venturia</taxon>
    </lineage>
</organism>
<dbReference type="AlphaFoldDB" id="A0A4Z1NQV4"/>
<evidence type="ECO:0000313" key="3">
    <source>
        <dbReference type="Proteomes" id="UP000298493"/>
    </source>
</evidence>
<keyword evidence="1" id="KW-0732">Signal</keyword>
<gene>
    <name evidence="2" type="ORF">E6O75_ATG09973</name>
</gene>
<feature type="chain" id="PRO_5021186178" evidence="1">
    <location>
        <begin position="17"/>
        <end position="322"/>
    </location>
</feature>